<dbReference type="PIRSF" id="PIRSF000428">
    <property type="entry name" value="P_Ac_trans"/>
    <property type="match status" value="1"/>
</dbReference>
<dbReference type="InterPro" id="IPR042113">
    <property type="entry name" value="P_AcTrfase_dom1"/>
</dbReference>
<evidence type="ECO:0000256" key="6">
    <source>
        <dbReference type="ARBA" id="ARBA00022679"/>
    </source>
</evidence>
<dbReference type="NCBIfam" id="NF007233">
    <property type="entry name" value="PRK09653.1"/>
    <property type="match status" value="1"/>
</dbReference>
<dbReference type="Gene3D" id="3.40.50.10750">
    <property type="entry name" value="Isocitrate/Isopropylmalate dehydrogenase-like"/>
    <property type="match status" value="1"/>
</dbReference>
<evidence type="ECO:0000313" key="10">
    <source>
        <dbReference type="EMBL" id="VWL85205.1"/>
    </source>
</evidence>
<keyword evidence="11" id="KW-1185">Reference proteome</keyword>
<evidence type="ECO:0000256" key="5">
    <source>
        <dbReference type="ARBA" id="ARBA00021528"/>
    </source>
</evidence>
<name>A0A6I8M8R1_9FUSO</name>
<sequence length="334" mass="36216">MSRDLIKEFKQELLKNVKKVVLPETQDERVLRAAAQIQKEKFAKVILVGNVDKITKDANKFGIDISEAEIIDPMTYEKTEEFAQIFAKMREKKGLTYEKALEIMRTDERYFGAMLVKQGIASGMVAGSISPTAWVLRAAIQVIGPKPGLKTVSSSFIMILKNEDLGENGVMVFSDSAVIPDPTPEQLADIAIEAVNKAKTIAKIKEPKVALLSYSTKGSAGGMCVDKITEAKRILDERQVDFLYDGELQLDAAIVPSVAELKAKDSKVAGSANVLIFPNLSAGNIGYKLVQRFAGATALGPFIQGLAKPVHDLSRGCSVEDIVSIVAVTAIEGE</sequence>
<dbReference type="InterPro" id="IPR004614">
    <property type="entry name" value="P_AcTrfase"/>
</dbReference>
<keyword evidence="7" id="KW-0012">Acyltransferase</keyword>
<proteinExistence type="inferred from homology"/>
<comment type="similarity">
    <text evidence="3">Belongs to the phosphate acetyltransferase and butyryltransferase family.</text>
</comment>
<evidence type="ECO:0000256" key="1">
    <source>
        <dbReference type="ARBA" id="ARBA00000705"/>
    </source>
</evidence>
<dbReference type="EC" id="2.3.1.8" evidence="4"/>
<dbReference type="Pfam" id="PF01515">
    <property type="entry name" value="PTA_PTB"/>
    <property type="match status" value="1"/>
</dbReference>
<reference evidence="10 11" key="1">
    <citation type="submission" date="2019-10" db="EMBL/GenBank/DDBJ databases">
        <authorList>
            <person name="Blom J."/>
        </authorList>
    </citation>
    <scope>NUCLEOTIDE SEQUENCE [LARGE SCALE GENOMIC DNA]</scope>
    <source>
        <strain evidence="10 11">ES3154-GLU</strain>
    </source>
</reference>
<feature type="domain" description="Phosphate acetyl/butaryl transferase" evidence="9">
    <location>
        <begin position="6"/>
        <end position="330"/>
    </location>
</feature>
<dbReference type="NCBIfam" id="TIGR00651">
    <property type="entry name" value="pta"/>
    <property type="match status" value="1"/>
</dbReference>
<keyword evidence="6 10" id="KW-0808">Transferase</keyword>
<dbReference type="PANTHER" id="PTHR43356">
    <property type="entry name" value="PHOSPHATE ACETYLTRANSFERASE"/>
    <property type="match status" value="1"/>
</dbReference>
<dbReference type="RefSeq" id="WP_156683217.1">
    <property type="nucleotide sequence ID" value="NZ_CABWIB010000001.1"/>
</dbReference>
<organism evidence="10 11">
    <name type="scientific">Oceanivirga miroungae</name>
    <dbReference type="NCBI Taxonomy" id="1130046"/>
    <lineage>
        <taxon>Bacteria</taxon>
        <taxon>Fusobacteriati</taxon>
        <taxon>Fusobacteriota</taxon>
        <taxon>Fusobacteriia</taxon>
        <taxon>Fusobacteriales</taxon>
        <taxon>Leptotrichiaceae</taxon>
        <taxon>Oceanivirga</taxon>
    </lineage>
</organism>
<dbReference type="InterPro" id="IPR012147">
    <property type="entry name" value="P_Ac_Bu_trans"/>
</dbReference>
<dbReference type="InterPro" id="IPR042112">
    <property type="entry name" value="P_AcTrfase_dom2"/>
</dbReference>
<evidence type="ECO:0000256" key="3">
    <source>
        <dbReference type="ARBA" id="ARBA00005656"/>
    </source>
</evidence>
<evidence type="ECO:0000256" key="7">
    <source>
        <dbReference type="ARBA" id="ARBA00023315"/>
    </source>
</evidence>
<comment type="pathway">
    <text evidence="2">Metabolic intermediate biosynthesis; acetyl-CoA biosynthesis; acetyl-CoA from acetate: step 2/2.</text>
</comment>
<evidence type="ECO:0000259" key="9">
    <source>
        <dbReference type="Pfam" id="PF01515"/>
    </source>
</evidence>
<evidence type="ECO:0000313" key="11">
    <source>
        <dbReference type="Proteomes" id="UP000419017"/>
    </source>
</evidence>
<dbReference type="Proteomes" id="UP000419017">
    <property type="component" value="Unassembled WGS sequence"/>
</dbReference>
<evidence type="ECO:0000256" key="4">
    <source>
        <dbReference type="ARBA" id="ARBA00012707"/>
    </source>
</evidence>
<dbReference type="EMBL" id="CABWIB010000001">
    <property type="protein sequence ID" value="VWL85205.1"/>
    <property type="molecule type" value="Genomic_DNA"/>
</dbReference>
<dbReference type="InterPro" id="IPR050500">
    <property type="entry name" value="Phos_Acetyltrans/Butyryltrans"/>
</dbReference>
<protein>
    <recommendedName>
        <fullName evidence="5">Phosphate acetyltransferase</fullName>
        <ecNumber evidence="4">2.3.1.8</ecNumber>
    </recommendedName>
    <alternativeName>
        <fullName evidence="8">Phosphotransacetylase</fullName>
    </alternativeName>
</protein>
<dbReference type="Gene3D" id="3.40.50.10950">
    <property type="match status" value="1"/>
</dbReference>
<accession>A0A6I8M8R1</accession>
<evidence type="ECO:0000256" key="2">
    <source>
        <dbReference type="ARBA" id="ARBA00004989"/>
    </source>
</evidence>
<evidence type="ECO:0000256" key="8">
    <source>
        <dbReference type="ARBA" id="ARBA00031108"/>
    </source>
</evidence>
<dbReference type="SUPFAM" id="SSF53659">
    <property type="entry name" value="Isocitrate/Isopropylmalate dehydrogenase-like"/>
    <property type="match status" value="1"/>
</dbReference>
<dbReference type="InterPro" id="IPR002505">
    <property type="entry name" value="PTA_PTB"/>
</dbReference>
<dbReference type="PANTHER" id="PTHR43356:SF3">
    <property type="entry name" value="PHOSPHATE ACETYLTRANSFERASE"/>
    <property type="match status" value="1"/>
</dbReference>
<comment type="catalytic activity">
    <reaction evidence="1">
        <text>acetyl-CoA + phosphate = acetyl phosphate + CoA</text>
        <dbReference type="Rhea" id="RHEA:19521"/>
        <dbReference type="ChEBI" id="CHEBI:22191"/>
        <dbReference type="ChEBI" id="CHEBI:43474"/>
        <dbReference type="ChEBI" id="CHEBI:57287"/>
        <dbReference type="ChEBI" id="CHEBI:57288"/>
        <dbReference type="EC" id="2.3.1.8"/>
    </reaction>
</comment>
<gene>
    <name evidence="10" type="ORF">OMES3154_00488</name>
</gene>
<dbReference type="AlphaFoldDB" id="A0A6I8M8R1"/>
<dbReference type="GO" id="GO:0008959">
    <property type="term" value="F:phosphate acetyltransferase activity"/>
    <property type="evidence" value="ECO:0007669"/>
    <property type="project" value="UniProtKB-EC"/>
</dbReference>